<dbReference type="Proteomes" id="UP000621560">
    <property type="component" value="Unassembled WGS sequence"/>
</dbReference>
<dbReference type="InterPro" id="IPR036249">
    <property type="entry name" value="Thioredoxin-like_sf"/>
</dbReference>
<dbReference type="Gene3D" id="3.40.30.10">
    <property type="entry name" value="Glutaredoxin"/>
    <property type="match status" value="1"/>
</dbReference>
<sequence length="142" mass="16583">MREQQSGSRKKRTPEEIQFFKRRSHRRMLDMQHHVLVCNGGCCQRRESEPVIRALREEVAAQDLEEQVRVTASAQCIGRCSDACALVVYPEATWYRGMTAARVPRLTREHLRHGRSIDEWTSYAMVDGRLQRSEAYVVDFEE</sequence>
<organism evidence="1 2">
    <name type="scientific">Paenibacillus sabuli</name>
    <dbReference type="NCBI Taxonomy" id="2772509"/>
    <lineage>
        <taxon>Bacteria</taxon>
        <taxon>Bacillati</taxon>
        <taxon>Bacillota</taxon>
        <taxon>Bacilli</taxon>
        <taxon>Bacillales</taxon>
        <taxon>Paenibacillaceae</taxon>
        <taxon>Paenibacillus</taxon>
    </lineage>
</organism>
<evidence type="ECO:0000313" key="1">
    <source>
        <dbReference type="EMBL" id="MBD2846681.1"/>
    </source>
</evidence>
<accession>A0A927BVJ1</accession>
<keyword evidence="2" id="KW-1185">Reference proteome</keyword>
<dbReference type="AlphaFoldDB" id="A0A927BVJ1"/>
<dbReference type="SUPFAM" id="SSF52833">
    <property type="entry name" value="Thioredoxin-like"/>
    <property type="match status" value="1"/>
</dbReference>
<evidence type="ECO:0000313" key="2">
    <source>
        <dbReference type="Proteomes" id="UP000621560"/>
    </source>
</evidence>
<comment type="caution">
    <text evidence="1">The sequence shown here is derived from an EMBL/GenBank/DDBJ whole genome shotgun (WGS) entry which is preliminary data.</text>
</comment>
<protein>
    <submittedName>
        <fullName evidence="1">(2Fe-2S) ferredoxin domain-containing protein</fullName>
    </submittedName>
</protein>
<reference evidence="1" key="1">
    <citation type="submission" date="2020-09" db="EMBL/GenBank/DDBJ databases">
        <title>A novel bacterium of genus Paenibacillus, isolated from South China Sea.</title>
        <authorList>
            <person name="Huang H."/>
            <person name="Mo K."/>
            <person name="Hu Y."/>
        </authorList>
    </citation>
    <scope>NUCLEOTIDE SEQUENCE</scope>
    <source>
        <strain evidence="1">IB182496</strain>
    </source>
</reference>
<dbReference type="Pfam" id="PF01257">
    <property type="entry name" value="2Fe-2S_thioredx"/>
    <property type="match status" value="1"/>
</dbReference>
<dbReference type="EMBL" id="JACXIZ010000026">
    <property type="protein sequence ID" value="MBD2846681.1"/>
    <property type="molecule type" value="Genomic_DNA"/>
</dbReference>
<name>A0A927BVJ1_9BACL</name>
<gene>
    <name evidence="1" type="ORF">IDH44_15895</name>
</gene>
<dbReference type="RefSeq" id="WP_190919296.1">
    <property type="nucleotide sequence ID" value="NZ_JACXIZ010000026.1"/>
</dbReference>
<proteinExistence type="predicted"/>
<dbReference type="CDD" id="cd02980">
    <property type="entry name" value="TRX_Fd_family"/>
    <property type="match status" value="1"/>
</dbReference>